<keyword evidence="2" id="KW-1185">Reference proteome</keyword>
<comment type="caution">
    <text evidence="1">The sequence shown here is derived from an EMBL/GenBank/DDBJ whole genome shotgun (WGS) entry which is preliminary data.</text>
</comment>
<sequence length="228" mass="26054">MKSKTSPNKTFLRRRLRSSVAKRNIGEADSGDTSNRLSLTTRSLRSLKPFGRQECATLDEITRRTCETMKQIKIHNWCLEFDYDKTKDFYDSYYLITDGCDCLYCKNFVQAINYLPNDVLSFITSFGIDPKKEGEISEYCENGDGTHLYGGFFHIVGRLISGADVWVKNDEESTHSYFDSNLYELNGFSFGFTYGSSLVPEGFPEPDLQIEFQGNIPWVISEKPGNII</sequence>
<gene>
    <name evidence="1" type="ORF">SAMN05421578_102448</name>
</gene>
<name>A0ABY1JPF2_9BACL</name>
<reference evidence="1 2" key="1">
    <citation type="submission" date="2017-01" db="EMBL/GenBank/DDBJ databases">
        <authorList>
            <person name="Varghese N."/>
            <person name="Submissions S."/>
        </authorList>
    </citation>
    <scope>NUCLEOTIDE SEQUENCE [LARGE SCALE GENOMIC DNA]</scope>
    <source>
        <strain evidence="1 2">ATCC 23464</strain>
    </source>
</reference>
<evidence type="ECO:0000313" key="2">
    <source>
        <dbReference type="Proteomes" id="UP000186666"/>
    </source>
</evidence>
<protein>
    <submittedName>
        <fullName evidence="1">Uncharacterized protein</fullName>
    </submittedName>
</protein>
<dbReference type="EMBL" id="FTNK01000002">
    <property type="protein sequence ID" value="SIQ53272.1"/>
    <property type="molecule type" value="Genomic_DNA"/>
</dbReference>
<accession>A0ABY1JPF2</accession>
<evidence type="ECO:0000313" key="1">
    <source>
        <dbReference type="EMBL" id="SIQ53272.1"/>
    </source>
</evidence>
<organism evidence="1 2">
    <name type="scientific">Paenibacillus macquariensis</name>
    <dbReference type="NCBI Taxonomy" id="948756"/>
    <lineage>
        <taxon>Bacteria</taxon>
        <taxon>Bacillati</taxon>
        <taxon>Bacillota</taxon>
        <taxon>Bacilli</taxon>
        <taxon>Bacillales</taxon>
        <taxon>Paenibacillaceae</taxon>
        <taxon>Paenibacillus</taxon>
    </lineage>
</organism>
<proteinExistence type="predicted"/>
<dbReference type="Proteomes" id="UP000186666">
    <property type="component" value="Unassembled WGS sequence"/>
</dbReference>